<dbReference type="Pfam" id="PF04052">
    <property type="entry name" value="TolB_N"/>
    <property type="match status" value="1"/>
</dbReference>
<evidence type="ECO:0000256" key="1">
    <source>
        <dbReference type="ARBA" id="ARBA00009820"/>
    </source>
</evidence>
<feature type="chain" id="PRO_5037691555" evidence="2">
    <location>
        <begin position="21"/>
        <end position="426"/>
    </location>
</feature>
<dbReference type="Pfam" id="PF07676">
    <property type="entry name" value="PD40"/>
    <property type="match status" value="5"/>
</dbReference>
<dbReference type="GO" id="GO:0042597">
    <property type="term" value="C:periplasmic space"/>
    <property type="evidence" value="ECO:0007669"/>
    <property type="project" value="InterPro"/>
</dbReference>
<gene>
    <name evidence="4" type="ORF">IPN91_00060</name>
</gene>
<dbReference type="GO" id="GO:0015031">
    <property type="term" value="P:protein transport"/>
    <property type="evidence" value="ECO:0007669"/>
    <property type="project" value="InterPro"/>
</dbReference>
<comment type="similarity">
    <text evidence="1">Belongs to the TolB family.</text>
</comment>
<dbReference type="Gene3D" id="3.40.50.10070">
    <property type="entry name" value="TolB, N-terminal domain"/>
    <property type="match status" value="1"/>
</dbReference>
<evidence type="ECO:0000313" key="4">
    <source>
        <dbReference type="EMBL" id="MBK8571039.1"/>
    </source>
</evidence>
<dbReference type="Gene3D" id="2.120.10.30">
    <property type="entry name" value="TolB, C-terminal domain"/>
    <property type="match status" value="2"/>
</dbReference>
<keyword evidence="2" id="KW-0732">Signal</keyword>
<proteinExistence type="inferred from homology"/>
<evidence type="ECO:0000259" key="3">
    <source>
        <dbReference type="Pfam" id="PF04052"/>
    </source>
</evidence>
<reference evidence="4 5" key="1">
    <citation type="submission" date="2020-10" db="EMBL/GenBank/DDBJ databases">
        <title>Connecting structure to function with the recovery of over 1000 high-quality activated sludge metagenome-assembled genomes encoding full-length rRNA genes using long-read sequencing.</title>
        <authorList>
            <person name="Singleton C.M."/>
            <person name="Petriglieri F."/>
            <person name="Kristensen J.M."/>
            <person name="Kirkegaard R.H."/>
            <person name="Michaelsen T.Y."/>
            <person name="Andersen M.H."/>
            <person name="Karst S.M."/>
            <person name="Dueholm M.S."/>
            <person name="Nielsen P.H."/>
            <person name="Albertsen M."/>
        </authorList>
    </citation>
    <scope>NUCLEOTIDE SEQUENCE [LARGE SCALE GENOMIC DNA]</scope>
    <source>
        <strain evidence="4">OdNE_18-Q3-R46-58_MAXAC.008</strain>
    </source>
</reference>
<sequence>MTRFFIRTFLCILAATGLWAQQTEVVLTATSSAKLVLGMTQPKASGLDDATIATEFTAVLKRDLDETGLIAVLQERLPGDAAAVKAWKEAGAQWLLNVRMTKAATGDLQMEASALDTAAEKGVFTRTYNANRIVPLRYLAHYLADDLIGRLTGEKGVASSRIVFVRQTSPGVKEIFQVDRDGAGLVQLTRHGSLTLSPSIAADGRLAYITYKGGAPEIWGQRRKDGPHERFYPTSGAGGMLSTPVWSPDGKRLAFVQGDRRGNSDIMTLDLASGRARRLTDGNGINTEPTWNPNGNQLAFTSDREGGPQVYLMQDDGSNLRRLTGEGQYNASPAWSPNGAMVAYVSRFEGKFDLFVYKLGEGKAYQITTGVSTSESPAWSPDERRLVFTSNRFGASQLFTTDLSGRQIIRLAEFSGCQSPRWIRGR</sequence>
<evidence type="ECO:0000256" key="2">
    <source>
        <dbReference type="SAM" id="SignalP"/>
    </source>
</evidence>
<dbReference type="InterPro" id="IPR007195">
    <property type="entry name" value="TolB_N"/>
</dbReference>
<dbReference type="SUPFAM" id="SSF52964">
    <property type="entry name" value="TolB, N-terminal domain"/>
    <property type="match status" value="1"/>
</dbReference>
<feature type="domain" description="TolB N-terminal" evidence="3">
    <location>
        <begin position="25"/>
        <end position="121"/>
    </location>
</feature>
<dbReference type="Proteomes" id="UP000709959">
    <property type="component" value="Unassembled WGS sequence"/>
</dbReference>
<dbReference type="AlphaFoldDB" id="A0A936K4Z3"/>
<feature type="signal peptide" evidence="2">
    <location>
        <begin position="1"/>
        <end position="20"/>
    </location>
</feature>
<name>A0A936K4Z3_9BACT</name>
<dbReference type="PANTHER" id="PTHR36842">
    <property type="entry name" value="PROTEIN TOLB HOMOLOG"/>
    <property type="match status" value="1"/>
</dbReference>
<comment type="caution">
    <text evidence="4">The sequence shown here is derived from an EMBL/GenBank/DDBJ whole genome shotgun (WGS) entry which is preliminary data.</text>
</comment>
<organism evidence="4 5">
    <name type="scientific">Candidatus Geothrix odensensis</name>
    <dbReference type="NCBI Taxonomy" id="2954440"/>
    <lineage>
        <taxon>Bacteria</taxon>
        <taxon>Pseudomonadati</taxon>
        <taxon>Acidobacteriota</taxon>
        <taxon>Holophagae</taxon>
        <taxon>Holophagales</taxon>
        <taxon>Holophagaceae</taxon>
        <taxon>Geothrix</taxon>
    </lineage>
</organism>
<dbReference type="SUPFAM" id="SSF69304">
    <property type="entry name" value="Tricorn protease N-terminal domain"/>
    <property type="match status" value="1"/>
</dbReference>
<evidence type="ECO:0000313" key="5">
    <source>
        <dbReference type="Proteomes" id="UP000709959"/>
    </source>
</evidence>
<protein>
    <submittedName>
        <fullName evidence="4">PD40 domain-containing protein</fullName>
    </submittedName>
</protein>
<dbReference type="InterPro" id="IPR011042">
    <property type="entry name" value="6-blade_b-propeller_TolB-like"/>
</dbReference>
<dbReference type="InterPro" id="IPR011659">
    <property type="entry name" value="WD40"/>
</dbReference>
<accession>A0A936K4Z3</accession>
<dbReference type="EMBL" id="JADKCH010000001">
    <property type="protein sequence ID" value="MBK8571039.1"/>
    <property type="molecule type" value="Genomic_DNA"/>
</dbReference>
<dbReference type="PANTHER" id="PTHR36842:SF1">
    <property type="entry name" value="PROTEIN TOLB"/>
    <property type="match status" value="1"/>
</dbReference>